<dbReference type="PANTHER" id="PTHR46298:SF1">
    <property type="entry name" value="ANDROGLOBIN"/>
    <property type="match status" value="1"/>
</dbReference>
<name>A0A6G0X1S2_9STRA</name>
<feature type="compositionally biased region" description="Low complexity" evidence="3">
    <location>
        <begin position="1"/>
        <end position="13"/>
    </location>
</feature>
<gene>
    <name evidence="5" type="ORF">Ae201684_009379</name>
</gene>
<keyword evidence="6" id="KW-1185">Reference proteome</keyword>
<evidence type="ECO:0000313" key="6">
    <source>
        <dbReference type="Proteomes" id="UP000481153"/>
    </source>
</evidence>
<comment type="caution">
    <text evidence="5">The sequence shown here is derived from an EMBL/GenBank/DDBJ whole genome shotgun (WGS) entry which is preliminary data.</text>
</comment>
<accession>A0A6G0X1S2</accession>
<dbReference type="GO" id="GO:0004198">
    <property type="term" value="F:calcium-dependent cysteine-type endopeptidase activity"/>
    <property type="evidence" value="ECO:0007669"/>
    <property type="project" value="InterPro"/>
</dbReference>
<dbReference type="VEuPathDB" id="FungiDB:AeMF1_010135"/>
<evidence type="ECO:0000313" key="5">
    <source>
        <dbReference type="EMBL" id="KAF0733813.1"/>
    </source>
</evidence>
<dbReference type="PANTHER" id="PTHR46298">
    <property type="entry name" value="ANDROGLOBIN"/>
    <property type="match status" value="1"/>
</dbReference>
<feature type="coiled-coil region" evidence="2">
    <location>
        <begin position="1096"/>
        <end position="1148"/>
    </location>
</feature>
<feature type="region of interest" description="Disordered" evidence="3">
    <location>
        <begin position="558"/>
        <end position="578"/>
    </location>
</feature>
<protein>
    <recommendedName>
        <fullName evidence="4">Calpain catalytic domain-containing protein</fullName>
    </recommendedName>
</protein>
<evidence type="ECO:0000256" key="1">
    <source>
        <dbReference type="PROSITE-ProRule" id="PRU00239"/>
    </source>
</evidence>
<feature type="compositionally biased region" description="Basic and acidic residues" evidence="3">
    <location>
        <begin position="28"/>
        <end position="41"/>
    </location>
</feature>
<feature type="region of interest" description="Disordered" evidence="3">
    <location>
        <begin position="1"/>
        <end position="50"/>
    </location>
</feature>
<dbReference type="EMBL" id="VJMJ01000119">
    <property type="protein sequence ID" value="KAF0733813.1"/>
    <property type="molecule type" value="Genomic_DNA"/>
</dbReference>
<reference evidence="5 6" key="1">
    <citation type="submission" date="2019-07" db="EMBL/GenBank/DDBJ databases">
        <title>Genomics analysis of Aphanomyces spp. identifies a new class of oomycete effector associated with host adaptation.</title>
        <authorList>
            <person name="Gaulin E."/>
        </authorList>
    </citation>
    <scope>NUCLEOTIDE SEQUENCE [LARGE SCALE GENOMIC DNA]</scope>
    <source>
        <strain evidence="5 6">ATCC 201684</strain>
    </source>
</reference>
<dbReference type="InterPro" id="IPR053033">
    <property type="entry name" value="Androglobin-like"/>
</dbReference>
<evidence type="ECO:0000256" key="3">
    <source>
        <dbReference type="SAM" id="MobiDB-lite"/>
    </source>
</evidence>
<evidence type="ECO:0000256" key="2">
    <source>
        <dbReference type="SAM" id="Coils"/>
    </source>
</evidence>
<dbReference type="PROSITE" id="PS50203">
    <property type="entry name" value="CALPAIN_CAT"/>
    <property type="match status" value="1"/>
</dbReference>
<feature type="region of interest" description="Disordered" evidence="3">
    <location>
        <begin position="100"/>
        <end position="145"/>
    </location>
</feature>
<dbReference type="InterPro" id="IPR001300">
    <property type="entry name" value="Peptidase_C2_calpain_cat"/>
</dbReference>
<sequence>MGPKKPAAAAAPSKPKDIPDDGPPVIVSEERPRIPRDKPPEDVPPLFQSSVLPKECFPEWTDNLDQENWYSASHPFEDPMGLQSLPAHINTANITWKRPSQFLPPLPEPVKPASTSGPVKTPADKSKKPVAPPPKKTDTDLKTEEPKAPRHCYVLYDASVDPLVEKFDSSHPGFAPPQHAERHEWTHDFQRVWSDEQAHDIKRWEAEESRIQMEKEHRENALMAYEESCILKLQKALAALKQATEAELNDEDLVDDGDDTLDFPTAASTGATPTVLFSDVFGLPPVIEIEPNAVTKPTVPEGDYVDAPLASCCRVVSRLADRLVANQPYFWEAIYPQTTIPGTTRRVPTANPGGKYLVKLFVMGKWRKVSVDDRLPLDTTTGTVAILSSSQATEIWPTLIAKALYKVMMWSNATSSTMGATQSVGFMLNALTGWKSRPYCDLSDSKAADELGKIVPVLDDTPLDVQPSLSMNNALLVCSLSGIRSRNFNSTSGEAYVLSNLHTAPSLSLQIFASLKPSTLDETISLTSATIELHKLTTILLHTIPNFTQQVVEEWSVVSSPPPTEGQESAEETTRLQPYPHGLPKVVTVQVPETLAMTTIYVSLTCVPLADAPLSLNDRGVFLVERTQLSDPPPPSTTVNANMGLLRPNTTWPFDVVGAGTHVFRLYQHELQYGYSLEIDSDVPMSVLSIVEGFRDVCRMQVEIVEGAYEAMAANGSWHVAARVTATLTPPPQETRNRLYVGVHLFDPDAAAYFHLHMINNHSTQSTRLSLLSGYFELDPKVPVESYTFVLECLPGVAVPQGKFHVTIASDWSIQAPLGVLPVLPSVFEGKYMPNKLLTFFRDVFVVDLKDDDPKNAKGGGSATAIASMAIYHACLKLSTSYLNAAVKLEVIDLATGNVLTQACSYNSAQLMQLPPCSVVENGTSGYIVQGSFDEAHWVVPDAIRSVQPFNGLLTKMDKVDTARLASSESAPSITAPPPTEATEASVTWRLEVFSPGLPKLTPDCTTLNKYAAIKHGWEVAERGREVRGTISRLLFLGRKQEAIDRMAAADFTPEQQKEMLGRYDFLFGQECHPLVTEGDGEPEDVVAPEYFESESQKLAQELELIKQRMDDAARARAAESAAQKLEMEQIKQEMAAMRQAMLAERDALWQKREELRKQQANPTPPSLFP</sequence>
<dbReference type="Proteomes" id="UP000481153">
    <property type="component" value="Unassembled WGS sequence"/>
</dbReference>
<dbReference type="InterPro" id="IPR038765">
    <property type="entry name" value="Papain-like_cys_pep_sf"/>
</dbReference>
<dbReference type="AlphaFoldDB" id="A0A6G0X1S2"/>
<feature type="compositionally biased region" description="Basic and acidic residues" evidence="3">
    <location>
        <begin position="135"/>
        <end position="145"/>
    </location>
</feature>
<organism evidence="5 6">
    <name type="scientific">Aphanomyces euteiches</name>
    <dbReference type="NCBI Taxonomy" id="100861"/>
    <lineage>
        <taxon>Eukaryota</taxon>
        <taxon>Sar</taxon>
        <taxon>Stramenopiles</taxon>
        <taxon>Oomycota</taxon>
        <taxon>Saprolegniomycetes</taxon>
        <taxon>Saprolegniales</taxon>
        <taxon>Verrucalvaceae</taxon>
        <taxon>Aphanomyces</taxon>
    </lineage>
</organism>
<proteinExistence type="predicted"/>
<dbReference type="SUPFAM" id="SSF54001">
    <property type="entry name" value="Cysteine proteinases"/>
    <property type="match status" value="1"/>
</dbReference>
<feature type="domain" description="Calpain catalytic" evidence="4">
    <location>
        <begin position="303"/>
        <end position="426"/>
    </location>
</feature>
<dbReference type="GO" id="GO:0006508">
    <property type="term" value="P:proteolysis"/>
    <property type="evidence" value="ECO:0007669"/>
    <property type="project" value="InterPro"/>
</dbReference>
<keyword evidence="2" id="KW-0175">Coiled coil</keyword>
<comment type="caution">
    <text evidence="1">Lacks conserved residue(s) required for the propagation of feature annotation.</text>
</comment>
<dbReference type="Pfam" id="PF00648">
    <property type="entry name" value="Peptidase_C2"/>
    <property type="match status" value="1"/>
</dbReference>
<evidence type="ECO:0000259" key="4">
    <source>
        <dbReference type="PROSITE" id="PS50203"/>
    </source>
</evidence>